<name>A0A672Y8Y6_9TELE</name>
<proteinExistence type="predicted"/>
<dbReference type="Proteomes" id="UP000472271">
    <property type="component" value="Unassembled WGS sequence"/>
</dbReference>
<keyword evidence="1" id="KW-0472">Membrane</keyword>
<dbReference type="AlphaFoldDB" id="A0A672Y8Y6"/>
<protein>
    <submittedName>
        <fullName evidence="2">Uncharacterized protein</fullName>
    </submittedName>
</protein>
<dbReference type="Ensembl" id="ENSSORT00005003356.1">
    <property type="protein sequence ID" value="ENSSORP00005003258.1"/>
    <property type="gene ID" value="ENSSORG00005001988.1"/>
</dbReference>
<accession>A0A672Y8Y6</accession>
<reference evidence="2" key="2">
    <citation type="submission" date="2025-09" db="UniProtKB">
        <authorList>
            <consortium name="Ensembl"/>
        </authorList>
    </citation>
    <scope>IDENTIFICATION</scope>
</reference>
<evidence type="ECO:0000313" key="3">
    <source>
        <dbReference type="Proteomes" id="UP000472271"/>
    </source>
</evidence>
<feature type="transmembrane region" description="Helical" evidence="1">
    <location>
        <begin position="31"/>
        <end position="52"/>
    </location>
</feature>
<keyword evidence="1" id="KW-0812">Transmembrane</keyword>
<evidence type="ECO:0000313" key="2">
    <source>
        <dbReference type="Ensembl" id="ENSSORP00005003258.1"/>
    </source>
</evidence>
<sequence length="59" mass="7009">MHTLCRLEHLVTMLLSSLSGGCRWIRTPERWFLVSIYAPYLIIPVMLLLTMLKYCTYFL</sequence>
<dbReference type="PROSITE" id="PS51257">
    <property type="entry name" value="PROKAR_LIPOPROTEIN"/>
    <property type="match status" value="1"/>
</dbReference>
<reference evidence="2" key="1">
    <citation type="submission" date="2025-08" db="UniProtKB">
        <authorList>
            <consortium name="Ensembl"/>
        </authorList>
    </citation>
    <scope>IDENTIFICATION</scope>
</reference>
<keyword evidence="1" id="KW-1133">Transmembrane helix</keyword>
<keyword evidence="3" id="KW-1185">Reference proteome</keyword>
<evidence type="ECO:0000256" key="1">
    <source>
        <dbReference type="SAM" id="Phobius"/>
    </source>
</evidence>
<organism evidence="2 3">
    <name type="scientific">Sphaeramia orbicularis</name>
    <name type="common">orbiculate cardinalfish</name>
    <dbReference type="NCBI Taxonomy" id="375764"/>
    <lineage>
        <taxon>Eukaryota</taxon>
        <taxon>Metazoa</taxon>
        <taxon>Chordata</taxon>
        <taxon>Craniata</taxon>
        <taxon>Vertebrata</taxon>
        <taxon>Euteleostomi</taxon>
        <taxon>Actinopterygii</taxon>
        <taxon>Neopterygii</taxon>
        <taxon>Teleostei</taxon>
        <taxon>Neoteleostei</taxon>
        <taxon>Acanthomorphata</taxon>
        <taxon>Gobiaria</taxon>
        <taxon>Kurtiformes</taxon>
        <taxon>Apogonoidei</taxon>
        <taxon>Apogonidae</taxon>
        <taxon>Apogoninae</taxon>
        <taxon>Sphaeramia</taxon>
    </lineage>
</organism>
<dbReference type="InParanoid" id="A0A672Y8Y6"/>